<sequence>MQIFFKTLQESGFLMKIDKMKDQAIGCITKSNELVIRPCIESFLRNKPNIIEGINQIIYGFFEIDIRRIMKKNVKEININIKTITSKVVFEMSHAHKIIMQKVVSKVLKLLDETGDLVKFVEYFSGIPLILSDSEIYTLKTWRGQNFSEHTCFYYVDIPEAFIRRDNIETLAVQFAAVIRAAETKFGMA</sequence>
<accession>A0A5E8CKL1</accession>
<dbReference type="AlphaFoldDB" id="A0A5E8CKL1"/>
<organism evidence="1">
    <name type="scientific">seawater metagenome</name>
    <dbReference type="NCBI Taxonomy" id="1561972"/>
    <lineage>
        <taxon>unclassified sequences</taxon>
        <taxon>metagenomes</taxon>
        <taxon>ecological metagenomes</taxon>
    </lineage>
</organism>
<proteinExistence type="predicted"/>
<evidence type="ECO:0008006" key="2">
    <source>
        <dbReference type="Google" id="ProtNLM"/>
    </source>
</evidence>
<gene>
    <name evidence="1" type="ORF">CPAV1605_1537</name>
</gene>
<name>A0A5E8CKL1_9ZZZZ</name>
<evidence type="ECO:0000313" key="1">
    <source>
        <dbReference type="EMBL" id="VVU95781.1"/>
    </source>
</evidence>
<dbReference type="EMBL" id="CABVLZ010000011">
    <property type="protein sequence ID" value="VVU95781.1"/>
    <property type="molecule type" value="Genomic_DNA"/>
</dbReference>
<protein>
    <recommendedName>
        <fullName evidence="2">HECT domain-containing protein</fullName>
    </recommendedName>
</protein>
<reference evidence="1" key="1">
    <citation type="submission" date="2019-09" db="EMBL/GenBank/DDBJ databases">
        <authorList>
            <person name="Needham M D."/>
        </authorList>
    </citation>
    <scope>NUCLEOTIDE SEQUENCE</scope>
</reference>